<reference evidence="2" key="1">
    <citation type="submission" date="2015-04" db="EMBL/GenBank/DDBJ databases">
        <authorList>
            <person name="Moscinski C.N."/>
            <person name="Bina E.A."/>
            <person name="Brahme I.S."/>
            <person name="Hill A.B."/>
            <person name="Himmelstein P.H."/>
            <person name="Hunsicker S.M."/>
            <person name="Ish A.R."/>
            <person name="Le T.S."/>
            <person name="Martin M."/>
            <person name="Shetty S.A."/>
            <person name="Swierzewski T."/>
            <person name="Iyengar V.B."/>
            <person name="Kim H."/>
            <person name="Schafer C.E."/>
            <person name="Grubb S.R."/>
            <person name="Bradley K.W."/>
            <person name="Asai D.J."/>
            <person name="Bowman C.A."/>
            <person name="Russell D.A."/>
            <person name="Pope W.H."/>
            <person name="Jacobs-Sera D."/>
            <person name="Hendrix R.W."/>
            <person name="Hatfull G.F."/>
        </authorList>
    </citation>
    <scope>NUCLEOTIDE SEQUENCE [LARGE SCALE GENOMIC DNA]</scope>
</reference>
<evidence type="ECO:0000313" key="1">
    <source>
        <dbReference type="EMBL" id="AKG94754.1"/>
    </source>
</evidence>
<accession>A0A0F7IM43</accession>
<protein>
    <submittedName>
        <fullName evidence="1">Uncharacterized protein</fullName>
    </submittedName>
</protein>
<name>A0A0F7IM43_9CAUD</name>
<dbReference type="EMBL" id="KR080196">
    <property type="protein sequence ID" value="AKG94754.1"/>
    <property type="molecule type" value="Genomic_DNA"/>
</dbReference>
<gene>
    <name evidence="1" type="primary">220</name>
    <name evidence="1" type="ORF">SEA_MOMO_220</name>
</gene>
<dbReference type="Proteomes" id="UP000222650">
    <property type="component" value="Genome"/>
</dbReference>
<evidence type="ECO:0000313" key="2">
    <source>
        <dbReference type="Proteomes" id="UP000222650"/>
    </source>
</evidence>
<sequence length="269" mass="30130">MTAPPNARRVRGVTAQQVEADVRQEVAVIRDQVEPQLNNHRCRICQHPDSKSRVNTLLGYGLRDSEILECIADINEKRSKNNRITRDSLRNHKQRHFNVQASAQAAYRRILERRKAQAVEEHADASGTLLTAMGFLEVVAHKGFENAVDENTVIPYTDGLQAQIKLESMVKEGQAEAQIANMRREVSLLQRAVRDVLPEEYVKAILDRIDELTGEVHNRADEDDGTPMIVDAEVVSEAVSDDDDDFFDQESDEVAAPIFTADDGDSIEG</sequence>
<proteinExistence type="predicted"/>
<organism evidence="1 2">
    <name type="scientific">Mycobacterium phage Momo</name>
    <dbReference type="NCBI Taxonomy" id="1647303"/>
    <lineage>
        <taxon>Viruses</taxon>
        <taxon>Duplodnaviria</taxon>
        <taxon>Heunggongvirae</taxon>
        <taxon>Uroviricota</taxon>
        <taxon>Caudoviricetes</taxon>
        <taxon>Ceeclamvirinae</taxon>
        <taxon>Bixzunavirus</taxon>
        <taxon>Bixzunavirus Bxz1</taxon>
    </lineage>
</organism>